<sequence>MGKTLLTFLLCMYLTFAFCVIYTDARKRVTKIGRDAVTPGRSNFTYICDPARYAQLGLDIKSFPFVTRNFPTKSEQEIW</sequence>
<comment type="caution">
    <text evidence="2">The sequence shown here is derived from an EMBL/GenBank/DDBJ whole genome shotgun (WGS) entry which is preliminary data.</text>
</comment>
<name>A0AAW0L1S4_QUESU</name>
<keyword evidence="3" id="KW-1185">Reference proteome</keyword>
<reference evidence="2 3" key="1">
    <citation type="journal article" date="2018" name="Sci. Data">
        <title>The draft genome sequence of cork oak.</title>
        <authorList>
            <person name="Ramos A.M."/>
            <person name="Usie A."/>
            <person name="Barbosa P."/>
            <person name="Barros P.M."/>
            <person name="Capote T."/>
            <person name="Chaves I."/>
            <person name="Simoes F."/>
            <person name="Abreu I."/>
            <person name="Carrasquinho I."/>
            <person name="Faro C."/>
            <person name="Guimaraes J.B."/>
            <person name="Mendonca D."/>
            <person name="Nobrega F."/>
            <person name="Rodrigues L."/>
            <person name="Saibo N.J.M."/>
            <person name="Varela M.C."/>
            <person name="Egas C."/>
            <person name="Matos J."/>
            <person name="Miguel C.M."/>
            <person name="Oliveira M.M."/>
            <person name="Ricardo C.P."/>
            <person name="Goncalves S."/>
        </authorList>
    </citation>
    <scope>NUCLEOTIDE SEQUENCE [LARGE SCALE GENOMIC DNA]</scope>
    <source>
        <strain evidence="3">cv. HL8</strain>
    </source>
</reference>
<gene>
    <name evidence="2" type="ORF">CFP56_010114</name>
</gene>
<accession>A0AAW0L1S4</accession>
<evidence type="ECO:0000313" key="2">
    <source>
        <dbReference type="EMBL" id="KAK7844928.1"/>
    </source>
</evidence>
<organism evidence="2 3">
    <name type="scientific">Quercus suber</name>
    <name type="common">Cork oak</name>
    <dbReference type="NCBI Taxonomy" id="58331"/>
    <lineage>
        <taxon>Eukaryota</taxon>
        <taxon>Viridiplantae</taxon>
        <taxon>Streptophyta</taxon>
        <taxon>Embryophyta</taxon>
        <taxon>Tracheophyta</taxon>
        <taxon>Spermatophyta</taxon>
        <taxon>Magnoliopsida</taxon>
        <taxon>eudicotyledons</taxon>
        <taxon>Gunneridae</taxon>
        <taxon>Pentapetalae</taxon>
        <taxon>rosids</taxon>
        <taxon>fabids</taxon>
        <taxon>Fagales</taxon>
        <taxon>Fagaceae</taxon>
        <taxon>Quercus</taxon>
    </lineage>
</organism>
<dbReference type="AlphaFoldDB" id="A0AAW0L1S4"/>
<proteinExistence type="predicted"/>
<evidence type="ECO:0000313" key="3">
    <source>
        <dbReference type="Proteomes" id="UP000237347"/>
    </source>
</evidence>
<dbReference type="EMBL" id="PKMF04000177">
    <property type="protein sequence ID" value="KAK7844928.1"/>
    <property type="molecule type" value="Genomic_DNA"/>
</dbReference>
<keyword evidence="1" id="KW-0732">Signal</keyword>
<feature type="signal peptide" evidence="1">
    <location>
        <begin position="1"/>
        <end position="17"/>
    </location>
</feature>
<feature type="chain" id="PRO_5043620408" evidence="1">
    <location>
        <begin position="18"/>
        <end position="79"/>
    </location>
</feature>
<protein>
    <submittedName>
        <fullName evidence="2">Uncharacterized protein</fullName>
    </submittedName>
</protein>
<dbReference type="Proteomes" id="UP000237347">
    <property type="component" value="Unassembled WGS sequence"/>
</dbReference>
<evidence type="ECO:0000256" key="1">
    <source>
        <dbReference type="SAM" id="SignalP"/>
    </source>
</evidence>